<protein>
    <submittedName>
        <fullName evidence="2">Uncharacterized protein</fullName>
    </submittedName>
</protein>
<keyword evidence="3" id="KW-1185">Reference proteome</keyword>
<feature type="region of interest" description="Disordered" evidence="1">
    <location>
        <begin position="367"/>
        <end position="413"/>
    </location>
</feature>
<feature type="region of interest" description="Disordered" evidence="1">
    <location>
        <begin position="689"/>
        <end position="714"/>
    </location>
</feature>
<feature type="compositionally biased region" description="Basic and acidic residues" evidence="1">
    <location>
        <begin position="254"/>
        <end position="276"/>
    </location>
</feature>
<reference evidence="2 3" key="1">
    <citation type="journal article" date="2015" name="Proc. Natl. Acad. Sci. U.S.A.">
        <title>The resurrection genome of Boea hygrometrica: A blueprint for survival of dehydration.</title>
        <authorList>
            <person name="Xiao L."/>
            <person name="Yang G."/>
            <person name="Zhang L."/>
            <person name="Yang X."/>
            <person name="Zhao S."/>
            <person name="Ji Z."/>
            <person name="Zhou Q."/>
            <person name="Hu M."/>
            <person name="Wang Y."/>
            <person name="Chen M."/>
            <person name="Xu Y."/>
            <person name="Jin H."/>
            <person name="Xiao X."/>
            <person name="Hu G."/>
            <person name="Bao F."/>
            <person name="Hu Y."/>
            <person name="Wan P."/>
            <person name="Li L."/>
            <person name="Deng X."/>
            <person name="Kuang T."/>
            <person name="Xiang C."/>
            <person name="Zhu J.K."/>
            <person name="Oliver M.J."/>
            <person name="He Y."/>
        </authorList>
    </citation>
    <scope>NUCLEOTIDE SEQUENCE [LARGE SCALE GENOMIC DNA]</scope>
    <source>
        <strain evidence="3">cv. XS01</strain>
    </source>
</reference>
<feature type="compositionally biased region" description="Basic and acidic residues" evidence="1">
    <location>
        <begin position="445"/>
        <end position="457"/>
    </location>
</feature>
<feature type="compositionally biased region" description="Polar residues" evidence="1">
    <location>
        <begin position="689"/>
        <end position="701"/>
    </location>
</feature>
<feature type="compositionally biased region" description="Acidic residues" evidence="1">
    <location>
        <begin position="395"/>
        <end position="404"/>
    </location>
</feature>
<evidence type="ECO:0000313" key="3">
    <source>
        <dbReference type="Proteomes" id="UP000250235"/>
    </source>
</evidence>
<proteinExistence type="predicted"/>
<gene>
    <name evidence="2" type="ORF">F511_23228</name>
</gene>
<evidence type="ECO:0000313" key="2">
    <source>
        <dbReference type="EMBL" id="KZV46387.1"/>
    </source>
</evidence>
<feature type="region of interest" description="Disordered" evidence="1">
    <location>
        <begin position="254"/>
        <end position="289"/>
    </location>
</feature>
<feature type="region of interest" description="Disordered" evidence="1">
    <location>
        <begin position="20"/>
        <end position="40"/>
    </location>
</feature>
<dbReference type="OrthoDB" id="1935530at2759"/>
<dbReference type="AlphaFoldDB" id="A0A2Z7CKD5"/>
<organism evidence="2 3">
    <name type="scientific">Dorcoceras hygrometricum</name>
    <dbReference type="NCBI Taxonomy" id="472368"/>
    <lineage>
        <taxon>Eukaryota</taxon>
        <taxon>Viridiplantae</taxon>
        <taxon>Streptophyta</taxon>
        <taxon>Embryophyta</taxon>
        <taxon>Tracheophyta</taxon>
        <taxon>Spermatophyta</taxon>
        <taxon>Magnoliopsida</taxon>
        <taxon>eudicotyledons</taxon>
        <taxon>Gunneridae</taxon>
        <taxon>Pentapetalae</taxon>
        <taxon>asterids</taxon>
        <taxon>lamiids</taxon>
        <taxon>Lamiales</taxon>
        <taxon>Gesneriaceae</taxon>
        <taxon>Didymocarpoideae</taxon>
        <taxon>Trichosporeae</taxon>
        <taxon>Loxocarpinae</taxon>
        <taxon>Dorcoceras</taxon>
    </lineage>
</organism>
<dbReference type="Proteomes" id="UP000250235">
    <property type="component" value="Unassembled WGS sequence"/>
</dbReference>
<dbReference type="EMBL" id="KQ995672">
    <property type="protein sequence ID" value="KZV46387.1"/>
    <property type="molecule type" value="Genomic_DNA"/>
</dbReference>
<feature type="region of interest" description="Disordered" evidence="1">
    <location>
        <begin position="325"/>
        <end position="348"/>
    </location>
</feature>
<dbReference type="PANTHER" id="PTHR35120">
    <property type="entry name" value="HISTONE ACETYLTRANSFERASE KAT6B-LIKE"/>
    <property type="match status" value="1"/>
</dbReference>
<accession>A0A2Z7CKD5</accession>
<feature type="compositionally biased region" description="Basic and acidic residues" evidence="1">
    <location>
        <begin position="475"/>
        <end position="505"/>
    </location>
</feature>
<feature type="region of interest" description="Disordered" evidence="1">
    <location>
        <begin position="444"/>
        <end position="505"/>
    </location>
</feature>
<dbReference type="PANTHER" id="PTHR35120:SF2">
    <property type="entry name" value="AMINOTRANSFERASE-LIKE PLANT MOBILE DOMAIN-CONTAINING PROTEIN"/>
    <property type="match status" value="1"/>
</dbReference>
<name>A0A2Z7CKD5_9LAMI</name>
<evidence type="ECO:0000256" key="1">
    <source>
        <dbReference type="SAM" id="MobiDB-lite"/>
    </source>
</evidence>
<feature type="compositionally biased region" description="Basic residues" evidence="1">
    <location>
        <begin position="30"/>
        <end position="40"/>
    </location>
</feature>
<sequence length="714" mass="81977">MNLEVALPFADPHLSVSGAALASPSNNRRGPNKRKKARVRKQQSILRKLESLKVKFNPIPFIPSKILDFSKHEKLLKKLGLWDFVHTDFDRNIRVDLIGQFVVSYDPKSQCGYINSFRFSFNRADFARAFRLPSKKKANAGAVEGVVLDAEDVSEDSIGFILEFVSDWVLLHEDTWMTPYQVTNWLKLIKDGHPEKVDWAGLFRFMVENELKRGDQLVDCYYASHLQYLLKFQRVTVFTVEEDLVAEKVEVEVEAETKEEEKEKKVEVEAETKEEEKETNEENVMARTAVVDDQGVKSYVVETPSIELTLGQDGEKDERMRDVEMTEENGDSDNDNDQNDDEDQEVMDTEQGRWLLHGKNNLGEHFLQPCNVGDGQDFGNLEDEDDQGFGNLEDGKEDELEETEGNGGDQGFDVFPAVNDLDSEGLTGNFLQAMEANQVAFNSQERLHDPSSVDSRDAMQCMDPGPSFFNTSGKRVIEHDADIDHHSLNDSNKRPRNDDDSWNRKPLDFGTCMAEVHKLMAKTKMMFEEREHELEQAHVHQQILLNELQRRDAAIDLLQKSKMEDMQKKDGLIYRLERELYLVESVMDGYRKALKETQKAFSEYRQRAQLTEEPTYKDAGPGGLMMSTTEIEKMRLKREEEYKTNCLLVEQKLKEAEEHYMHEFDAYLVKINILDQKLTNVEADAKELIQSNGTRNVQSTPDKVDDALTPDPVE</sequence>